<dbReference type="SUPFAM" id="SSF55418">
    <property type="entry name" value="eIF4e-like"/>
    <property type="match status" value="1"/>
</dbReference>
<dbReference type="KEGG" id="vg:80513110"/>
<protein>
    <recommendedName>
        <fullName evidence="3">Eukaryotic translation initiation factor 4E</fullName>
    </recommendedName>
</protein>
<dbReference type="Pfam" id="PF01652">
    <property type="entry name" value="IF4E"/>
    <property type="match status" value="1"/>
</dbReference>
<dbReference type="GeneID" id="80513110"/>
<dbReference type="Gene3D" id="3.30.760.10">
    <property type="entry name" value="RNA Cap, Translation Initiation Factor Eif4e"/>
    <property type="match status" value="1"/>
</dbReference>
<dbReference type="InterPro" id="IPR001040">
    <property type="entry name" value="TIF_eIF_4E"/>
</dbReference>
<sequence>MGIFEVENYIETDTPGLEFDLTNPWIVYHKNLSFKFQTIAGFWSIFKSIPQGHITVQRENFVTDITKNNINNINNTTNSNLLVINMVSNNNKNTDIAFVKCLLGLIGETFSTKFVDSLDIYGISFINEKNSKKIILWISKNVDLQKHQLDIIPSEIKKVVCDPNIYIDSDIYINNTVIKI</sequence>
<evidence type="ECO:0000313" key="2">
    <source>
        <dbReference type="Proteomes" id="UP000241365"/>
    </source>
</evidence>
<keyword evidence="2" id="KW-1185">Reference proteome</keyword>
<evidence type="ECO:0008006" key="3">
    <source>
        <dbReference type="Google" id="ProtNLM"/>
    </source>
</evidence>
<dbReference type="EMBL" id="KU877344">
    <property type="protein sequence ID" value="ANB50748.1"/>
    <property type="molecule type" value="Genomic_DNA"/>
</dbReference>
<name>A0A167RJ75_9VIRU</name>
<accession>A0A167RJ75</accession>
<reference evidence="1 2" key="1">
    <citation type="journal article" date="2016" name="Genome Announc.">
        <title>Complete Genome Sequence of a New Megavirus Family Member Isolated from an Inland Water Lake for the First Time in India.</title>
        <authorList>
            <person name="Chatterjee A."/>
            <person name="Ali F."/>
            <person name="Bange D."/>
            <person name="Kondabagil K."/>
        </authorList>
    </citation>
    <scope>NUCLEOTIDE SEQUENCE [LARGE SCALE GENOMIC DNA]</scope>
    <source>
        <strain evidence="1">1</strain>
    </source>
</reference>
<dbReference type="Proteomes" id="UP000241365">
    <property type="component" value="Segment"/>
</dbReference>
<dbReference type="InterPro" id="IPR023398">
    <property type="entry name" value="TIF_eIF4e-like"/>
</dbReference>
<evidence type="ECO:0000313" key="1">
    <source>
        <dbReference type="EMBL" id="ANB50748.1"/>
    </source>
</evidence>
<dbReference type="GO" id="GO:0003723">
    <property type="term" value="F:RNA binding"/>
    <property type="evidence" value="ECO:0007669"/>
    <property type="project" value="InterPro"/>
</dbReference>
<organism evidence="1 2">
    <name type="scientific">Powai lake megavirus</name>
    <dbReference type="NCBI Taxonomy" id="1842663"/>
    <lineage>
        <taxon>Viruses</taxon>
        <taxon>Varidnaviria</taxon>
        <taxon>Bamfordvirae</taxon>
        <taxon>Nucleocytoviricota</taxon>
        <taxon>Megaviricetes</taxon>
        <taxon>Imitervirales</taxon>
        <taxon>Mimiviridae</taxon>
        <taxon>Megamimivirinae</taxon>
        <taxon>Megavirus</taxon>
        <taxon>Megavirus powaiense</taxon>
    </lineage>
</organism>
<proteinExistence type="predicted"/>
<dbReference type="RefSeq" id="YP_010776499.1">
    <property type="nucleotide sequence ID" value="NC_075034.1"/>
</dbReference>